<name>A0AAD6V6F9_9AGAR</name>
<feature type="region of interest" description="Disordered" evidence="1">
    <location>
        <begin position="124"/>
        <end position="153"/>
    </location>
</feature>
<comment type="caution">
    <text evidence="2">The sequence shown here is derived from an EMBL/GenBank/DDBJ whole genome shotgun (WGS) entry which is preliminary data.</text>
</comment>
<protein>
    <submittedName>
        <fullName evidence="2">Uncharacterized protein</fullName>
    </submittedName>
</protein>
<reference evidence="2" key="1">
    <citation type="submission" date="2023-03" db="EMBL/GenBank/DDBJ databases">
        <title>Massive genome expansion in bonnet fungi (Mycena s.s.) driven by repeated elements and novel gene families across ecological guilds.</title>
        <authorList>
            <consortium name="Lawrence Berkeley National Laboratory"/>
            <person name="Harder C.B."/>
            <person name="Miyauchi S."/>
            <person name="Viragh M."/>
            <person name="Kuo A."/>
            <person name="Thoen E."/>
            <person name="Andreopoulos B."/>
            <person name="Lu D."/>
            <person name="Skrede I."/>
            <person name="Drula E."/>
            <person name="Henrissat B."/>
            <person name="Morin E."/>
            <person name="Kohler A."/>
            <person name="Barry K."/>
            <person name="LaButti K."/>
            <person name="Morin E."/>
            <person name="Salamov A."/>
            <person name="Lipzen A."/>
            <person name="Mereny Z."/>
            <person name="Hegedus B."/>
            <person name="Baldrian P."/>
            <person name="Stursova M."/>
            <person name="Weitz H."/>
            <person name="Taylor A."/>
            <person name="Grigoriev I.V."/>
            <person name="Nagy L.G."/>
            <person name="Martin F."/>
            <person name="Kauserud H."/>
        </authorList>
    </citation>
    <scope>NUCLEOTIDE SEQUENCE</scope>
    <source>
        <strain evidence="2">9144</strain>
    </source>
</reference>
<accession>A0AAD6V6F9</accession>
<proteinExistence type="predicted"/>
<evidence type="ECO:0000256" key="1">
    <source>
        <dbReference type="SAM" id="MobiDB-lite"/>
    </source>
</evidence>
<dbReference type="AlphaFoldDB" id="A0AAD6V6F9"/>
<sequence length="805" mass="91577">MQFHLTTFYWPTGPSTCFLLTTYLSLSQRSHIRIVLSCAPLIATYRIASVSHALYRGMTLDALLYVAQGLTHLFGRQRPNTTFAAQKGREAADSDNLVVFAFTSLMSTHSRPLSTVLLNKIAEKKTTRRPSSSPENVRPLQRRRLGKSAGESRLRQYNSDELILGAFDGSDSESTELEYMSGSELTDLSDSEPEDVEFEYMFGSELTDLSDSEPEDVEEHRALLSTLISMAPDAANKPNWQHNFNDHPEHWPELCNHWCSVLNEKLDRDIYKSAVLMLRQLRAVPQANPQWVIVVRTSGLGQAICSLSEQVYHADTQSPQLLRFFIKNRAADTLCEVLDDWVKTEANSWERIRVVFTPEFLIDPQQENLLQSQFPHIIQLFLSLENFEEVYNSFLGPELQKQGYNLYGVKPESLYAQFIQYLTGVRGKLDQLLKHNDFLKTIISATFEGREKRGRIREHLKHLNVGVEQGAKRKSCPKCRLLTETKWCRQVFYITEQNVDHLQGHGFTNAQPHEYLKPKKIRKNNPQRTHKPLMTPEEFRKDWQFEELKPDENTIQRCGVHPDEFVDVVLFGALPQDLLHYMIRNHYAPTPGTPLRRGKRFAEYQQGKMVQVGSINPAGGEPGSAYSSAKGWDADTIKGIKNIFREATDASIMMEIVRVFHPDVVTTIEKNATAADRISRWGVTGYKCNGYCSALHTDEDACPGINICLERVALDGEYSFCEPSSGYYIKVDANTIWTFDANRVHGTMLPSTARLPGAKLRASFGGRVSRGKHLTVTVSNIRKAEKYLAIREKKAARRAYWNISP</sequence>
<evidence type="ECO:0000313" key="3">
    <source>
        <dbReference type="Proteomes" id="UP001219525"/>
    </source>
</evidence>
<evidence type="ECO:0000313" key="2">
    <source>
        <dbReference type="EMBL" id="KAJ7200859.1"/>
    </source>
</evidence>
<organism evidence="2 3">
    <name type="scientific">Mycena pura</name>
    <dbReference type="NCBI Taxonomy" id="153505"/>
    <lineage>
        <taxon>Eukaryota</taxon>
        <taxon>Fungi</taxon>
        <taxon>Dikarya</taxon>
        <taxon>Basidiomycota</taxon>
        <taxon>Agaricomycotina</taxon>
        <taxon>Agaricomycetes</taxon>
        <taxon>Agaricomycetidae</taxon>
        <taxon>Agaricales</taxon>
        <taxon>Marasmiineae</taxon>
        <taxon>Mycenaceae</taxon>
        <taxon>Mycena</taxon>
    </lineage>
</organism>
<gene>
    <name evidence="2" type="ORF">GGX14DRAFT_400462</name>
</gene>
<keyword evidence="3" id="KW-1185">Reference proteome</keyword>
<dbReference type="Proteomes" id="UP001219525">
    <property type="component" value="Unassembled WGS sequence"/>
</dbReference>
<dbReference type="EMBL" id="JARJCW010000061">
    <property type="protein sequence ID" value="KAJ7200859.1"/>
    <property type="molecule type" value="Genomic_DNA"/>
</dbReference>